<feature type="region of interest" description="Disordered" evidence="1">
    <location>
        <begin position="80"/>
        <end position="108"/>
    </location>
</feature>
<dbReference type="EMBL" id="ML732305">
    <property type="protein sequence ID" value="KAB8070345.1"/>
    <property type="molecule type" value="Genomic_DNA"/>
</dbReference>
<sequence length="108" mass="12877">MLQVVHANLRKTREVQLSFLNDRMLTTYDLLMVSEPYIIYTENQRSTHTHNKWRVILPETEPQDEEATARTRSMIWVKKEKRTYSRSRQGQQTSRPSHSLNKTAGFWP</sequence>
<protein>
    <submittedName>
        <fullName evidence="2">Uncharacterized protein</fullName>
    </submittedName>
</protein>
<gene>
    <name evidence="2" type="ORF">BDV29DRAFT_181004</name>
</gene>
<dbReference type="AlphaFoldDB" id="A0A5N5WRJ0"/>
<dbReference type="Proteomes" id="UP000326565">
    <property type="component" value="Unassembled WGS sequence"/>
</dbReference>
<feature type="compositionally biased region" description="Polar residues" evidence="1">
    <location>
        <begin position="86"/>
        <end position="102"/>
    </location>
</feature>
<accession>A0A5N5WRJ0</accession>
<keyword evidence="3" id="KW-1185">Reference proteome</keyword>
<name>A0A5N5WRJ0_9EURO</name>
<evidence type="ECO:0000313" key="2">
    <source>
        <dbReference type="EMBL" id="KAB8070345.1"/>
    </source>
</evidence>
<dbReference type="InterPro" id="IPR036691">
    <property type="entry name" value="Endo/exonu/phosph_ase_sf"/>
</dbReference>
<proteinExistence type="predicted"/>
<dbReference type="SUPFAM" id="SSF56219">
    <property type="entry name" value="DNase I-like"/>
    <property type="match status" value="1"/>
</dbReference>
<organism evidence="2 3">
    <name type="scientific">Aspergillus leporis</name>
    <dbReference type="NCBI Taxonomy" id="41062"/>
    <lineage>
        <taxon>Eukaryota</taxon>
        <taxon>Fungi</taxon>
        <taxon>Dikarya</taxon>
        <taxon>Ascomycota</taxon>
        <taxon>Pezizomycotina</taxon>
        <taxon>Eurotiomycetes</taxon>
        <taxon>Eurotiomycetidae</taxon>
        <taxon>Eurotiales</taxon>
        <taxon>Aspergillaceae</taxon>
        <taxon>Aspergillus</taxon>
        <taxon>Aspergillus subgen. Circumdati</taxon>
    </lineage>
</organism>
<reference evidence="2 3" key="1">
    <citation type="submission" date="2019-04" db="EMBL/GenBank/DDBJ databases">
        <title>Friends and foes A comparative genomics study of 23 Aspergillus species from section Flavi.</title>
        <authorList>
            <consortium name="DOE Joint Genome Institute"/>
            <person name="Kjaerbolling I."/>
            <person name="Vesth T."/>
            <person name="Frisvad J.C."/>
            <person name="Nybo J.L."/>
            <person name="Theobald S."/>
            <person name="Kildgaard S."/>
            <person name="Isbrandt T."/>
            <person name="Kuo A."/>
            <person name="Sato A."/>
            <person name="Lyhne E.K."/>
            <person name="Kogle M.E."/>
            <person name="Wiebenga A."/>
            <person name="Kun R.S."/>
            <person name="Lubbers R.J."/>
            <person name="Makela M.R."/>
            <person name="Barry K."/>
            <person name="Chovatia M."/>
            <person name="Clum A."/>
            <person name="Daum C."/>
            <person name="Haridas S."/>
            <person name="He G."/>
            <person name="LaButti K."/>
            <person name="Lipzen A."/>
            <person name="Mondo S."/>
            <person name="Riley R."/>
            <person name="Salamov A."/>
            <person name="Simmons B.A."/>
            <person name="Magnuson J.K."/>
            <person name="Henrissat B."/>
            <person name="Mortensen U.H."/>
            <person name="Larsen T.O."/>
            <person name="Devries R.P."/>
            <person name="Grigoriev I.V."/>
            <person name="Machida M."/>
            <person name="Baker S.E."/>
            <person name="Andersen M.R."/>
        </authorList>
    </citation>
    <scope>NUCLEOTIDE SEQUENCE [LARGE SCALE GENOMIC DNA]</scope>
    <source>
        <strain evidence="2 3">CBS 151.66</strain>
    </source>
</reference>
<evidence type="ECO:0000313" key="3">
    <source>
        <dbReference type="Proteomes" id="UP000326565"/>
    </source>
</evidence>
<evidence type="ECO:0000256" key="1">
    <source>
        <dbReference type="SAM" id="MobiDB-lite"/>
    </source>
</evidence>